<keyword evidence="1" id="KW-0472">Membrane</keyword>
<dbReference type="EMBL" id="JBHTAS010000001">
    <property type="protein sequence ID" value="MFC7140650.1"/>
    <property type="molecule type" value="Genomic_DNA"/>
</dbReference>
<feature type="domain" description="DUF8123" evidence="2">
    <location>
        <begin position="1"/>
        <end position="67"/>
    </location>
</feature>
<evidence type="ECO:0000259" key="2">
    <source>
        <dbReference type="Pfam" id="PF26444"/>
    </source>
</evidence>
<dbReference type="InterPro" id="IPR058436">
    <property type="entry name" value="DUF8123"/>
</dbReference>
<name>A0ABD5Y5M0_9EURY</name>
<keyword evidence="1" id="KW-0812">Transmembrane</keyword>
<keyword evidence="1" id="KW-1133">Transmembrane helix</keyword>
<evidence type="ECO:0000313" key="3">
    <source>
        <dbReference type="EMBL" id="MFC7140650.1"/>
    </source>
</evidence>
<dbReference type="RefSeq" id="WP_274321746.1">
    <property type="nucleotide sequence ID" value="NZ_CP118158.1"/>
</dbReference>
<evidence type="ECO:0000313" key="4">
    <source>
        <dbReference type="Proteomes" id="UP001596432"/>
    </source>
</evidence>
<dbReference type="AlphaFoldDB" id="A0ABD5Y5M0"/>
<sequence length="68" mass="6981">MNVTNRFSDRLEPVGIAVGVLLVLVALGTLAGAPWTTKGDMLASAIQVFGAVATAGIGALLIWLSRTD</sequence>
<feature type="transmembrane region" description="Helical" evidence="1">
    <location>
        <begin position="14"/>
        <end position="35"/>
    </location>
</feature>
<protein>
    <recommendedName>
        <fullName evidence="2">DUF8123 domain-containing protein</fullName>
    </recommendedName>
</protein>
<dbReference type="Pfam" id="PF26444">
    <property type="entry name" value="DUF8123"/>
    <property type="match status" value="1"/>
</dbReference>
<feature type="transmembrane region" description="Helical" evidence="1">
    <location>
        <begin position="41"/>
        <end position="64"/>
    </location>
</feature>
<proteinExistence type="predicted"/>
<accession>A0ABD5Y5M0</accession>
<organism evidence="3 4">
    <name type="scientific">Halosimplex aquaticum</name>
    <dbReference type="NCBI Taxonomy" id="3026162"/>
    <lineage>
        <taxon>Archaea</taxon>
        <taxon>Methanobacteriati</taxon>
        <taxon>Methanobacteriota</taxon>
        <taxon>Stenosarchaea group</taxon>
        <taxon>Halobacteria</taxon>
        <taxon>Halobacteriales</taxon>
        <taxon>Haloarculaceae</taxon>
        <taxon>Halosimplex</taxon>
    </lineage>
</organism>
<dbReference type="GeneID" id="78820951"/>
<comment type="caution">
    <text evidence="3">The sequence shown here is derived from an EMBL/GenBank/DDBJ whole genome shotgun (WGS) entry which is preliminary data.</text>
</comment>
<keyword evidence="4" id="KW-1185">Reference proteome</keyword>
<dbReference type="Proteomes" id="UP001596432">
    <property type="component" value="Unassembled WGS sequence"/>
</dbReference>
<evidence type="ECO:0000256" key="1">
    <source>
        <dbReference type="SAM" id="Phobius"/>
    </source>
</evidence>
<gene>
    <name evidence="3" type="ORF">ACFQMA_12555</name>
</gene>
<reference evidence="3 4" key="1">
    <citation type="journal article" date="2019" name="Int. J. Syst. Evol. Microbiol.">
        <title>The Global Catalogue of Microorganisms (GCM) 10K type strain sequencing project: providing services to taxonomists for standard genome sequencing and annotation.</title>
        <authorList>
            <consortium name="The Broad Institute Genomics Platform"/>
            <consortium name="The Broad Institute Genome Sequencing Center for Infectious Disease"/>
            <person name="Wu L."/>
            <person name="Ma J."/>
        </authorList>
    </citation>
    <scope>NUCLEOTIDE SEQUENCE [LARGE SCALE GENOMIC DNA]</scope>
    <source>
        <strain evidence="3 4">XZYJT29</strain>
    </source>
</reference>